<dbReference type="PANTHER" id="PTHR37817">
    <property type="entry name" value="N-ACETYLTRANSFERASE EIS"/>
    <property type="match status" value="1"/>
</dbReference>
<dbReference type="AlphaFoldDB" id="A0AAJ2PPP9"/>
<dbReference type="Pfam" id="PF13530">
    <property type="entry name" value="SCP2_2"/>
    <property type="match status" value="1"/>
</dbReference>
<dbReference type="GO" id="GO:0030649">
    <property type="term" value="P:aminoglycoside antibiotic catabolic process"/>
    <property type="evidence" value="ECO:0007669"/>
    <property type="project" value="TreeGrafter"/>
</dbReference>
<gene>
    <name evidence="2" type="ORF">PV367_14100</name>
</gene>
<dbReference type="InterPro" id="IPR051554">
    <property type="entry name" value="Acetyltransferase_Eis"/>
</dbReference>
<dbReference type="SUPFAM" id="SSF55718">
    <property type="entry name" value="SCP-like"/>
    <property type="match status" value="1"/>
</dbReference>
<feature type="domain" description="Enhanced intracellular survival protein" evidence="1">
    <location>
        <begin position="60"/>
        <end position="159"/>
    </location>
</feature>
<reference evidence="2" key="1">
    <citation type="journal article" date="2023" name="Microb. Genom.">
        <title>Mesoterricola silvestris gen. nov., sp. nov., Mesoterricola sediminis sp. nov., Geothrix oryzae sp. nov., Geothrix edaphica sp. nov., Geothrix rubra sp. nov., and Geothrix limicola sp. nov., six novel members of Acidobacteriota isolated from soils.</title>
        <authorList>
            <person name="Weisberg A.J."/>
            <person name="Pearce E."/>
            <person name="Kramer C.G."/>
            <person name="Chang J.H."/>
            <person name="Clarke C.R."/>
        </authorList>
    </citation>
    <scope>NUCLEOTIDE SEQUENCE</scope>
    <source>
        <strain evidence="2">ND06-05F</strain>
    </source>
</reference>
<dbReference type="Proteomes" id="UP001273589">
    <property type="component" value="Unassembled WGS sequence"/>
</dbReference>
<dbReference type="Gene3D" id="3.30.1050.10">
    <property type="entry name" value="SCP2 sterol-binding domain"/>
    <property type="match status" value="1"/>
</dbReference>
<sequence>MTAPAGEMMAFLADHHTRAPVVHFRRSALPPYPALLHRLHRYRLSAEAWHPWMLRILDIQEAVRLRGWPDDIDIALAVDIERENGGTWDHYLLEVKGGTGQITETHTPGEVRLTRGQLAVWYAGGYRTTAAARLAGVTTISDRALSSLIHTTDHEPWLPDHF</sequence>
<evidence type="ECO:0000313" key="3">
    <source>
        <dbReference type="Proteomes" id="UP001273589"/>
    </source>
</evidence>
<dbReference type="EMBL" id="JARAWN010000067">
    <property type="protein sequence ID" value="MDX3130896.1"/>
    <property type="molecule type" value="Genomic_DNA"/>
</dbReference>
<dbReference type="InterPro" id="IPR025559">
    <property type="entry name" value="Eis_dom"/>
</dbReference>
<dbReference type="RefSeq" id="WP_319691794.1">
    <property type="nucleotide sequence ID" value="NZ_JARAWN010000067.1"/>
</dbReference>
<evidence type="ECO:0000313" key="2">
    <source>
        <dbReference type="EMBL" id="MDX3130896.1"/>
    </source>
</evidence>
<accession>A0AAJ2PPP9</accession>
<evidence type="ECO:0000259" key="1">
    <source>
        <dbReference type="Pfam" id="PF13530"/>
    </source>
</evidence>
<dbReference type="PANTHER" id="PTHR37817:SF1">
    <property type="entry name" value="N-ACETYLTRANSFERASE EIS"/>
    <property type="match status" value="1"/>
</dbReference>
<organism evidence="2 3">
    <name type="scientific">Streptomyces europaeiscabiei</name>
    <dbReference type="NCBI Taxonomy" id="146819"/>
    <lineage>
        <taxon>Bacteria</taxon>
        <taxon>Bacillati</taxon>
        <taxon>Actinomycetota</taxon>
        <taxon>Actinomycetes</taxon>
        <taxon>Kitasatosporales</taxon>
        <taxon>Streptomycetaceae</taxon>
        <taxon>Streptomyces</taxon>
    </lineage>
</organism>
<comment type="caution">
    <text evidence="2">The sequence shown here is derived from an EMBL/GenBank/DDBJ whole genome shotgun (WGS) entry which is preliminary data.</text>
</comment>
<dbReference type="GO" id="GO:0034069">
    <property type="term" value="F:aminoglycoside N-acetyltransferase activity"/>
    <property type="evidence" value="ECO:0007669"/>
    <property type="project" value="TreeGrafter"/>
</dbReference>
<name>A0AAJ2PPP9_9ACTN</name>
<protein>
    <submittedName>
        <fullName evidence="2">Sterol carrier protein domain-containing protein</fullName>
    </submittedName>
</protein>
<dbReference type="InterPro" id="IPR036527">
    <property type="entry name" value="SCP2_sterol-bd_dom_sf"/>
</dbReference>
<proteinExistence type="predicted"/>